<dbReference type="OrthoDB" id="3201966at2"/>
<protein>
    <submittedName>
        <fullName evidence="1">Uncharacterized protein</fullName>
    </submittedName>
</protein>
<dbReference type="SUPFAM" id="SSF55874">
    <property type="entry name" value="ATPase domain of HSP90 chaperone/DNA topoisomerase II/histidine kinase"/>
    <property type="match status" value="1"/>
</dbReference>
<gene>
    <name evidence="1" type="ORF">CLV71_119148</name>
</gene>
<proteinExistence type="predicted"/>
<comment type="caution">
    <text evidence="1">The sequence shown here is derived from an EMBL/GenBank/DDBJ whole genome shotgun (WGS) entry which is preliminary data.</text>
</comment>
<dbReference type="RefSeq" id="WP_133907616.1">
    <property type="nucleotide sequence ID" value="NZ_SOCP01000019.1"/>
</dbReference>
<accession>A0A4R7V2Z5</accession>
<organism evidence="1 2">
    <name type="scientific">Actinophytocola oryzae</name>
    <dbReference type="NCBI Taxonomy" id="502181"/>
    <lineage>
        <taxon>Bacteria</taxon>
        <taxon>Bacillati</taxon>
        <taxon>Actinomycetota</taxon>
        <taxon>Actinomycetes</taxon>
        <taxon>Pseudonocardiales</taxon>
        <taxon>Pseudonocardiaceae</taxon>
    </lineage>
</organism>
<dbReference type="NCBIfam" id="NF047352">
    <property type="entry name" value="P_loop_sacsin"/>
    <property type="match status" value="1"/>
</dbReference>
<dbReference type="Proteomes" id="UP000294927">
    <property type="component" value="Unassembled WGS sequence"/>
</dbReference>
<keyword evidence="2" id="KW-1185">Reference proteome</keyword>
<dbReference type="InterPro" id="IPR036890">
    <property type="entry name" value="HATPase_C_sf"/>
</dbReference>
<name>A0A4R7V2Z5_9PSEU</name>
<dbReference type="EMBL" id="SOCP01000019">
    <property type="protein sequence ID" value="TDV41826.1"/>
    <property type="molecule type" value="Genomic_DNA"/>
</dbReference>
<dbReference type="AlphaFoldDB" id="A0A4R7V2Z5"/>
<reference evidence="1 2" key="1">
    <citation type="submission" date="2019-03" db="EMBL/GenBank/DDBJ databases">
        <title>Genomic Encyclopedia of Archaeal and Bacterial Type Strains, Phase II (KMG-II): from individual species to whole genera.</title>
        <authorList>
            <person name="Goeker M."/>
        </authorList>
    </citation>
    <scope>NUCLEOTIDE SEQUENCE [LARGE SCALE GENOMIC DNA]</scope>
    <source>
        <strain evidence="1 2">DSM 45499</strain>
    </source>
</reference>
<sequence>MNDPFGTAALRESVLISWRSSPTRLREDVNAEEDLVLGGYRDRLFIELAQNASDAAGGDGSLRVSIVDNELRVANTGEPLTRQGVESLASLRASAKQQGVGRFGVGFAAVLTVSDAPRIVSTTGGVGFDIARTRDEAGVTDRVPVLRLVWPTDETPPDGFTTEVRLPLRDGVDGLLDEFAGQVVDIMLALDGLHRVEIGAQTWWRDGNTIHTPTGPTHWVIVRDDGDLPHDVGLGAEARPQWTVCWALAVDEHGEPLPHDTDVLHAPTPTDERLSLPARLIATLPVEPSRRHVRPGPATDHVLAAAARAYPRLLDALDPLSRPRIVPLPGFPLSEIDERLRQAIVAELRTARWLAPARDGRLLSPAEARLLPVPSKELADSVAEYLPGLVKAQLVEDAAALAAVDVVRLRLSDVVDQLTGITRPPEEWRRLYEALARIADNDPSALDDLGGLPVPLIDGRTVPGPRGTLVSDLDLSSMDGVNVVHPDAVHPLLERLGAQHAGPAELLASMAAHVEHSIEDAESGLDTEGLANTVLRLVSEAGVRPGEEPWLGALALRAVDGDWRRADELALPGSRFLAVLDKESPLGVLGDAVAEQWPPHVLAAVGVLGGFTIVVDEAPTGPDHDLADEADWWDDQPEPPVRLEAVRDLDLVADDAWPAAIRLLASEPDTWRVMRTGYTAWWIAHHALLAGEPPSYWRLHDADELAGLYDVAPTDLEPEHQALLGVRAELAVESTEDAIDLLDRLADPARTVSRGITHRAYTVLAEAVRDHVVDPADVDPPPEVRTADGEVTDNAAVLDAPWLAPVTDGYVAVDFDLAVLLAELLDIPLASEAAPPTPESTGEPVGWADLGAVVDVCDLADLPVPQGGPIVHERLTVVDRNVPWWVDGDVIHCEDSTEGLARALAWATGRWEDRHLLAALLDDPDNYVS</sequence>
<evidence type="ECO:0000313" key="2">
    <source>
        <dbReference type="Proteomes" id="UP000294927"/>
    </source>
</evidence>
<evidence type="ECO:0000313" key="1">
    <source>
        <dbReference type="EMBL" id="TDV41826.1"/>
    </source>
</evidence>